<dbReference type="InterPro" id="IPR014780">
    <property type="entry name" value="tRNA_psdUridine_synth_TruB"/>
</dbReference>
<evidence type="ECO:0000256" key="4">
    <source>
        <dbReference type="ARBA" id="ARBA00023235"/>
    </source>
</evidence>
<evidence type="ECO:0000313" key="10">
    <source>
        <dbReference type="Proteomes" id="UP001418796"/>
    </source>
</evidence>
<dbReference type="GO" id="GO:0160148">
    <property type="term" value="F:tRNA pseudouridine(55) synthase activity"/>
    <property type="evidence" value="ECO:0007669"/>
    <property type="project" value="UniProtKB-EC"/>
</dbReference>
<reference evidence="9 10" key="1">
    <citation type="submission" date="2024-03" db="EMBL/GenBank/DDBJ databases">
        <title>Bacilli Hybrid Assemblies.</title>
        <authorList>
            <person name="Kovac J."/>
        </authorList>
    </citation>
    <scope>NUCLEOTIDE SEQUENCE [LARGE SCALE GENOMIC DNA]</scope>
    <source>
        <strain evidence="9 10">FSL R7-0666</strain>
    </source>
</reference>
<dbReference type="EMBL" id="JBCITK010000001">
    <property type="protein sequence ID" value="MEN0643792.1"/>
    <property type="molecule type" value="Genomic_DNA"/>
</dbReference>
<gene>
    <name evidence="5 9" type="primary">truB</name>
    <name evidence="9" type="ORF">MKY91_11590</name>
</gene>
<dbReference type="NCBIfam" id="TIGR00431">
    <property type="entry name" value="TruB"/>
    <property type="match status" value="1"/>
</dbReference>
<dbReference type="PANTHER" id="PTHR13767">
    <property type="entry name" value="TRNA-PSEUDOURIDINE SYNTHASE"/>
    <property type="match status" value="1"/>
</dbReference>
<accession>A0ABU9VIR6</accession>
<sequence length="313" mass="35063">MVPTGILPLIKPAGMTSHDCVYRIRKLYQTKKVGHTGTLDPAVTGVLPICIGRATKVAEYMSDFGKTYEAEVTLGFSTTTEDAEGEMVEQKPVTQTWTDDQLKETLSSFLGEQVQIPPMYSAVKVNGKRLYEYARANQTVERPKRLITVHAIRFDGASQVQEGTYTIRFTVTCSKGTYIRTLAVSIGEALGYPAHMSKLVRTASGPFELSECISLDELSEMEMDQRLHQLLPFERALEGWKTVDVPADIEARIRNGAVLSTDELKTTERVVVYSESNELLAIYKPHPEKPGRMKPEKILFEPTEQAARKDQER</sequence>
<evidence type="ECO:0000256" key="2">
    <source>
        <dbReference type="ARBA" id="ARBA00005642"/>
    </source>
</evidence>
<dbReference type="SUPFAM" id="SSF55120">
    <property type="entry name" value="Pseudouridine synthase"/>
    <property type="match status" value="1"/>
</dbReference>
<dbReference type="InterPro" id="IPR032819">
    <property type="entry name" value="TruB_C"/>
</dbReference>
<feature type="domain" description="Pseudouridine synthase II N-terminal" evidence="7">
    <location>
        <begin position="25"/>
        <end position="179"/>
    </location>
</feature>
<dbReference type="Pfam" id="PF01509">
    <property type="entry name" value="TruB_N"/>
    <property type="match status" value="1"/>
</dbReference>
<protein>
    <recommendedName>
        <fullName evidence="5">tRNA pseudouridine synthase B</fullName>
        <ecNumber evidence="5">5.4.99.25</ecNumber>
    </recommendedName>
    <alternativeName>
        <fullName evidence="5">tRNA pseudouridine(55) synthase</fullName>
        <shortName evidence="5">Psi55 synthase</shortName>
    </alternativeName>
    <alternativeName>
        <fullName evidence="5">tRNA pseudouridylate synthase</fullName>
    </alternativeName>
    <alternativeName>
        <fullName evidence="5">tRNA-uridine isomerase</fullName>
    </alternativeName>
</protein>
<feature type="domain" description="tRNA pseudouridylate synthase B C-terminal" evidence="8">
    <location>
        <begin position="180"/>
        <end position="237"/>
    </location>
</feature>
<feature type="region of interest" description="Disordered" evidence="6">
    <location>
        <begin position="285"/>
        <end position="313"/>
    </location>
</feature>
<comment type="caution">
    <text evidence="9">The sequence shown here is derived from an EMBL/GenBank/DDBJ whole genome shotgun (WGS) entry which is preliminary data.</text>
</comment>
<proteinExistence type="inferred from homology"/>
<feature type="compositionally biased region" description="Basic and acidic residues" evidence="6">
    <location>
        <begin position="285"/>
        <end position="299"/>
    </location>
</feature>
<evidence type="ECO:0000256" key="1">
    <source>
        <dbReference type="ARBA" id="ARBA00000385"/>
    </source>
</evidence>
<evidence type="ECO:0000313" key="9">
    <source>
        <dbReference type="EMBL" id="MEN0643792.1"/>
    </source>
</evidence>
<dbReference type="InterPro" id="IPR002501">
    <property type="entry name" value="PsdUridine_synth_N"/>
</dbReference>
<comment type="similarity">
    <text evidence="2 5">Belongs to the pseudouridine synthase TruB family. Type 1 subfamily.</text>
</comment>
<dbReference type="CDD" id="cd02573">
    <property type="entry name" value="PseudoU_synth_EcTruB"/>
    <property type="match status" value="1"/>
</dbReference>
<comment type="function">
    <text evidence="5">Responsible for synthesis of pseudouridine from uracil-55 in the psi GC loop of transfer RNAs.</text>
</comment>
<evidence type="ECO:0000259" key="7">
    <source>
        <dbReference type="Pfam" id="PF01509"/>
    </source>
</evidence>
<evidence type="ECO:0000256" key="3">
    <source>
        <dbReference type="ARBA" id="ARBA00022694"/>
    </source>
</evidence>
<dbReference type="RefSeq" id="WP_203087196.1">
    <property type="nucleotide sequence ID" value="NZ_JAEUZA010000001.1"/>
</dbReference>
<dbReference type="InterPro" id="IPR020103">
    <property type="entry name" value="PsdUridine_synth_cat_dom_sf"/>
</dbReference>
<name>A0ABU9VIR6_9BACI</name>
<keyword evidence="10" id="KW-1185">Reference proteome</keyword>
<organism evidence="9 10">
    <name type="scientific">Alkalicoccobacillus gibsonii</name>
    <dbReference type="NCBI Taxonomy" id="79881"/>
    <lineage>
        <taxon>Bacteria</taxon>
        <taxon>Bacillati</taxon>
        <taxon>Bacillota</taxon>
        <taxon>Bacilli</taxon>
        <taxon>Bacillales</taxon>
        <taxon>Bacillaceae</taxon>
        <taxon>Alkalicoccobacillus</taxon>
    </lineage>
</organism>
<dbReference type="Pfam" id="PF16198">
    <property type="entry name" value="TruB_C_2"/>
    <property type="match status" value="1"/>
</dbReference>
<evidence type="ECO:0000256" key="5">
    <source>
        <dbReference type="HAMAP-Rule" id="MF_01080"/>
    </source>
</evidence>
<feature type="active site" description="Nucleophile" evidence="5">
    <location>
        <position position="40"/>
    </location>
</feature>
<dbReference type="HAMAP" id="MF_01080">
    <property type="entry name" value="TruB_bact"/>
    <property type="match status" value="1"/>
</dbReference>
<dbReference type="PANTHER" id="PTHR13767:SF2">
    <property type="entry name" value="PSEUDOURIDYLATE SYNTHASE TRUB1"/>
    <property type="match status" value="1"/>
</dbReference>
<evidence type="ECO:0000256" key="6">
    <source>
        <dbReference type="SAM" id="MobiDB-lite"/>
    </source>
</evidence>
<evidence type="ECO:0000259" key="8">
    <source>
        <dbReference type="Pfam" id="PF16198"/>
    </source>
</evidence>
<keyword evidence="4 5" id="KW-0413">Isomerase</keyword>
<keyword evidence="3 5" id="KW-0819">tRNA processing</keyword>
<dbReference type="EC" id="5.4.99.25" evidence="5"/>
<comment type="catalytic activity">
    <reaction evidence="1 5">
        <text>uridine(55) in tRNA = pseudouridine(55) in tRNA</text>
        <dbReference type="Rhea" id="RHEA:42532"/>
        <dbReference type="Rhea" id="RHEA-COMP:10101"/>
        <dbReference type="Rhea" id="RHEA-COMP:10102"/>
        <dbReference type="ChEBI" id="CHEBI:65314"/>
        <dbReference type="ChEBI" id="CHEBI:65315"/>
        <dbReference type="EC" id="5.4.99.25"/>
    </reaction>
</comment>
<dbReference type="Proteomes" id="UP001418796">
    <property type="component" value="Unassembled WGS sequence"/>
</dbReference>
<dbReference type="Gene3D" id="3.30.2350.10">
    <property type="entry name" value="Pseudouridine synthase"/>
    <property type="match status" value="1"/>
</dbReference>